<keyword evidence="2" id="KW-1185">Reference proteome</keyword>
<sequence length="166" mass="19355">MNRWCRNRHSRSLKRRITQLTESALRYARELQQQNWRSFCDQLAGALTTKRAWHILLKLMGPSPSKTATNQDIALLIHNHRKHPAQLLSTLRQRLFPTPVTPPHHPDYQWVQNPDLDAPFTSTELLQALAKLARNTTQGHDQVTYKLLRNLDGEHLEALLKCYNDH</sequence>
<dbReference type="OMA" id="WHARTWA"/>
<organism evidence="1 2">
    <name type="scientific">Haemaphysalis longicornis</name>
    <name type="common">Bush tick</name>
    <dbReference type="NCBI Taxonomy" id="44386"/>
    <lineage>
        <taxon>Eukaryota</taxon>
        <taxon>Metazoa</taxon>
        <taxon>Ecdysozoa</taxon>
        <taxon>Arthropoda</taxon>
        <taxon>Chelicerata</taxon>
        <taxon>Arachnida</taxon>
        <taxon>Acari</taxon>
        <taxon>Parasitiformes</taxon>
        <taxon>Ixodida</taxon>
        <taxon>Ixodoidea</taxon>
        <taxon>Ixodidae</taxon>
        <taxon>Haemaphysalinae</taxon>
        <taxon>Haemaphysalis</taxon>
    </lineage>
</organism>
<dbReference type="AlphaFoldDB" id="A0A9J6GRC2"/>
<accession>A0A9J6GRC2</accession>
<name>A0A9J6GRC2_HAELO</name>
<gene>
    <name evidence="1" type="ORF">HPB48_002681</name>
</gene>
<evidence type="ECO:0000313" key="2">
    <source>
        <dbReference type="Proteomes" id="UP000821853"/>
    </source>
</evidence>
<dbReference type="EMBL" id="JABSTR010000008">
    <property type="protein sequence ID" value="KAH9377264.1"/>
    <property type="molecule type" value="Genomic_DNA"/>
</dbReference>
<evidence type="ECO:0000313" key="1">
    <source>
        <dbReference type="EMBL" id="KAH9377264.1"/>
    </source>
</evidence>
<reference evidence="1 2" key="1">
    <citation type="journal article" date="2020" name="Cell">
        <title>Large-Scale Comparative Analyses of Tick Genomes Elucidate Their Genetic Diversity and Vector Capacities.</title>
        <authorList>
            <consortium name="Tick Genome and Microbiome Consortium (TIGMIC)"/>
            <person name="Jia N."/>
            <person name="Wang J."/>
            <person name="Shi W."/>
            <person name="Du L."/>
            <person name="Sun Y."/>
            <person name="Zhan W."/>
            <person name="Jiang J.F."/>
            <person name="Wang Q."/>
            <person name="Zhang B."/>
            <person name="Ji P."/>
            <person name="Bell-Sakyi L."/>
            <person name="Cui X.M."/>
            <person name="Yuan T.T."/>
            <person name="Jiang B.G."/>
            <person name="Yang W.F."/>
            <person name="Lam T.T."/>
            <person name="Chang Q.C."/>
            <person name="Ding S.J."/>
            <person name="Wang X.J."/>
            <person name="Zhu J.G."/>
            <person name="Ruan X.D."/>
            <person name="Zhao L."/>
            <person name="Wei J.T."/>
            <person name="Ye R.Z."/>
            <person name="Que T.C."/>
            <person name="Du C.H."/>
            <person name="Zhou Y.H."/>
            <person name="Cheng J.X."/>
            <person name="Dai P.F."/>
            <person name="Guo W.B."/>
            <person name="Han X.H."/>
            <person name="Huang E.J."/>
            <person name="Li L.F."/>
            <person name="Wei W."/>
            <person name="Gao Y.C."/>
            <person name="Liu J.Z."/>
            <person name="Shao H.Z."/>
            <person name="Wang X."/>
            <person name="Wang C.C."/>
            <person name="Yang T.C."/>
            <person name="Huo Q.B."/>
            <person name="Li W."/>
            <person name="Chen H.Y."/>
            <person name="Chen S.E."/>
            <person name="Zhou L.G."/>
            <person name="Ni X.B."/>
            <person name="Tian J.H."/>
            <person name="Sheng Y."/>
            <person name="Liu T."/>
            <person name="Pan Y.S."/>
            <person name="Xia L.Y."/>
            <person name="Li J."/>
            <person name="Zhao F."/>
            <person name="Cao W.C."/>
        </authorList>
    </citation>
    <scope>NUCLEOTIDE SEQUENCE [LARGE SCALE GENOMIC DNA]</scope>
    <source>
        <strain evidence="1">HaeL-2018</strain>
    </source>
</reference>
<dbReference type="VEuPathDB" id="VectorBase:HLOH_045472"/>
<dbReference type="Proteomes" id="UP000821853">
    <property type="component" value="Unassembled WGS sequence"/>
</dbReference>
<proteinExistence type="predicted"/>
<protein>
    <submittedName>
        <fullName evidence="1">Uncharacterized protein</fullName>
    </submittedName>
</protein>
<comment type="caution">
    <text evidence="1">The sequence shown here is derived from an EMBL/GenBank/DDBJ whole genome shotgun (WGS) entry which is preliminary data.</text>
</comment>